<dbReference type="AlphaFoldDB" id="A0A3M9N0B3"/>
<dbReference type="PRINTS" id="PR00069">
    <property type="entry name" value="ALDKETRDTASE"/>
</dbReference>
<dbReference type="InterPro" id="IPR023210">
    <property type="entry name" value="NADP_OxRdtase_dom"/>
</dbReference>
<evidence type="ECO:0000259" key="1">
    <source>
        <dbReference type="Pfam" id="PF00248"/>
    </source>
</evidence>
<feature type="domain" description="NADP-dependent oxidoreductase" evidence="1">
    <location>
        <begin position="15"/>
        <end position="316"/>
    </location>
</feature>
<dbReference type="Gene3D" id="3.20.20.100">
    <property type="entry name" value="NADP-dependent oxidoreductase domain"/>
    <property type="match status" value="1"/>
</dbReference>
<dbReference type="Pfam" id="PF00248">
    <property type="entry name" value="Aldo_ket_red"/>
    <property type="match status" value="1"/>
</dbReference>
<evidence type="ECO:0000313" key="2">
    <source>
        <dbReference type="EMBL" id="RNI30583.1"/>
    </source>
</evidence>
<evidence type="ECO:0000313" key="3">
    <source>
        <dbReference type="Proteomes" id="UP000272117"/>
    </source>
</evidence>
<dbReference type="CDD" id="cd19086">
    <property type="entry name" value="AKR_AKR11C1"/>
    <property type="match status" value="1"/>
</dbReference>
<dbReference type="OrthoDB" id="9773828at2"/>
<dbReference type="PANTHER" id="PTHR43312">
    <property type="entry name" value="D-THREO-ALDOSE 1-DEHYDROGENASE"/>
    <property type="match status" value="1"/>
</dbReference>
<gene>
    <name evidence="2" type="ORF">EFB08_04860</name>
</gene>
<dbReference type="GO" id="GO:0016491">
    <property type="term" value="F:oxidoreductase activity"/>
    <property type="evidence" value="ECO:0007669"/>
    <property type="project" value="InterPro"/>
</dbReference>
<proteinExistence type="predicted"/>
<dbReference type="InterPro" id="IPR053135">
    <property type="entry name" value="AKR2_Oxidoreductase"/>
</dbReference>
<organism evidence="2 3">
    <name type="scientific">Rufibacter latericius</name>
    <dbReference type="NCBI Taxonomy" id="2487040"/>
    <lineage>
        <taxon>Bacteria</taxon>
        <taxon>Pseudomonadati</taxon>
        <taxon>Bacteroidota</taxon>
        <taxon>Cytophagia</taxon>
        <taxon>Cytophagales</taxon>
        <taxon>Hymenobacteraceae</taxon>
        <taxon>Rufibacter</taxon>
    </lineage>
</organism>
<dbReference type="Proteomes" id="UP000272117">
    <property type="component" value="Unassembled WGS sequence"/>
</dbReference>
<reference evidence="2 3" key="1">
    <citation type="submission" date="2018-11" db="EMBL/GenBank/DDBJ databases">
        <title>Rufibacter latericius sp. nov., isolated from water in Baiyang Lake.</title>
        <authorList>
            <person name="Yang Y."/>
        </authorList>
    </citation>
    <scope>NUCLEOTIDE SEQUENCE [LARGE SCALE GENOMIC DNA]</scope>
    <source>
        <strain evidence="2 3">R-22-1c-1</strain>
    </source>
</reference>
<protein>
    <submittedName>
        <fullName evidence="2">Aldo/keto reductase</fullName>
    </submittedName>
</protein>
<name>A0A3M9N0B3_9BACT</name>
<dbReference type="PANTHER" id="PTHR43312:SF1">
    <property type="entry name" value="NADP-DEPENDENT OXIDOREDUCTASE DOMAIN-CONTAINING PROTEIN"/>
    <property type="match status" value="1"/>
</dbReference>
<dbReference type="EMBL" id="RJJD01000002">
    <property type="protein sequence ID" value="RNI30583.1"/>
    <property type="molecule type" value="Genomic_DNA"/>
</dbReference>
<dbReference type="RefSeq" id="WP_123125799.1">
    <property type="nucleotide sequence ID" value="NZ_RJJD01000002.1"/>
</dbReference>
<dbReference type="InterPro" id="IPR036812">
    <property type="entry name" value="NAD(P)_OxRdtase_dom_sf"/>
</dbReference>
<sequence>MNYRLLGKTGFNVSEISLGTWQVGGRWGEPFNEKTAETIIHSAIDAGVNFIDTADVYSDGLSEAAVAKVVKSRSEEVFVATKCGRQIQPHISEGYTPEKLTSYVEQSLRNTKLETLDLVQLHCPPTEVYTRPEIFGVFDRLKEQGKIRNLGVSVELVDEALMAMRYPNVTTVQVIFNMFRLKPSELLFTAASENNIGLIVRVPLASGLLTGKMSHQTTFNPEDHRAFNRNGEAFDKGETFSGVDFDLGLEAVEELKTLFPGQELLAAWALRWVLMFPEVSTVIPGASRPEQVSSNLAAAGLPALSQEQMNGVRAVYDKYIRPTVHQQW</sequence>
<dbReference type="SUPFAM" id="SSF51430">
    <property type="entry name" value="NAD(P)-linked oxidoreductase"/>
    <property type="match status" value="1"/>
</dbReference>
<keyword evidence="3" id="KW-1185">Reference proteome</keyword>
<dbReference type="InterPro" id="IPR020471">
    <property type="entry name" value="AKR"/>
</dbReference>
<comment type="caution">
    <text evidence="2">The sequence shown here is derived from an EMBL/GenBank/DDBJ whole genome shotgun (WGS) entry which is preliminary data.</text>
</comment>
<accession>A0A3M9N0B3</accession>